<dbReference type="STRING" id="3076.A0A2P6TZ35"/>
<dbReference type="GO" id="GO:0016787">
    <property type="term" value="F:hydrolase activity"/>
    <property type="evidence" value="ECO:0007669"/>
    <property type="project" value="UniProtKB-KW"/>
</dbReference>
<dbReference type="InterPro" id="IPR050310">
    <property type="entry name" value="VPS10-sortilin"/>
</dbReference>
<dbReference type="Gene3D" id="2.130.10.10">
    <property type="entry name" value="YVTN repeat-like/Quinoprotein amine dehydrogenase"/>
    <property type="match status" value="2"/>
</dbReference>
<dbReference type="AlphaFoldDB" id="A0A2P6TZ35"/>
<evidence type="ECO:0000313" key="10">
    <source>
        <dbReference type="Proteomes" id="UP000239899"/>
    </source>
</evidence>
<evidence type="ECO:0000256" key="4">
    <source>
        <dbReference type="ARBA" id="ARBA00023180"/>
    </source>
</evidence>
<feature type="region of interest" description="Disordered" evidence="5">
    <location>
        <begin position="794"/>
        <end position="813"/>
    </location>
</feature>
<keyword evidence="4" id="KW-0325">Glycoprotein</keyword>
<dbReference type="Pfam" id="PF15901">
    <property type="entry name" value="Sortilin_C"/>
    <property type="match status" value="1"/>
</dbReference>
<evidence type="ECO:0000256" key="6">
    <source>
        <dbReference type="SAM" id="Phobius"/>
    </source>
</evidence>
<comment type="caution">
    <text evidence="9">The sequence shown here is derived from an EMBL/GenBank/DDBJ whole genome shotgun (WGS) entry which is preliminary data.</text>
</comment>
<dbReference type="InterPro" id="IPR031778">
    <property type="entry name" value="Sortilin_N"/>
</dbReference>
<evidence type="ECO:0000313" key="9">
    <source>
        <dbReference type="EMBL" id="PRW59325.1"/>
    </source>
</evidence>
<feature type="signal peptide" evidence="7">
    <location>
        <begin position="1"/>
        <end position="22"/>
    </location>
</feature>
<keyword evidence="7" id="KW-0732">Signal</keyword>
<dbReference type="Proteomes" id="UP000239899">
    <property type="component" value="Unassembled WGS sequence"/>
</dbReference>
<sequence length="920" mass="98507">MARSRAWIAALCALACATAAAGSCEGGACPEQAAAARAAGLLGSTGASNGCTPKQYPETGALGVATIPSRVNDVRWAAGPGGTVNDKYIFALTMDVDGYPGGALWRSDNNGRSDSWRDATPAISASLPQGNTTLTGVMDIHWHEAKPDRILFQGKGRFHFLSTDYGATFKALPSPGNTEGYGQEWRLHPRQADWILAKVRRNECIADRRSPACGYDLFLTQDFGASWTNLTANSGGRVSSFRDFDWGCKMDMFAGKPTPDEAIFATMYASASSQKGLYPGWDKDLHYAVSLDFFKSPVQRMVPCGNLFEIVAKKVYLAVPSDCPVGPDGKARKAPQTGVSGRTVTMYVSDADGDEFTEVCLPINLEDDGYNMVHTHDNLAAFILADHAEKGSKGPQSDSPTSDAYAPAYNASFYTISLRNVFRREFITDFSRVEAIPGMYIANQGMYIANQVDEAAMGISRDYTNFLQTRITLNGGADWKALEPPASYRWPVCNTCKPGAPADQCRLHLHGPTSWFAPQGPRPNFYSHDGAPGLVIATGNVGAHLDFQTGATCTFVSRDAGLTWEDVADYVGIYEFGNNGGLVVMAPHKAEGPTDLVYFSPDNGACWHKVQLPEALSIDNIRVDPKGAGATFLVHGQACLKSTTKPKCSFEGGGLPPAKLLQLNIKELMGGDWRDCNAAAGSTDYEAWQLPAPGQCLLGAKYTMQRRKRDAGCFNTGSYSAQVNQTELCECTAADAECEYGYQRNGTTCSKMPDLCPMACPSMKNSGYQASSTNLRLVHADQCTGVDKVIPDTDGKGNMHGGGGGKTPGGGGSGGGHSGIKKFFLFILVAGILVVVAGVVWAHCLGDAAKDRVMDVMAPVLAGLAGVFETVLDWVITAWDWARAKFAGATQRSAAEAAYFEPLAEIDPEDHRSPPLFPGR</sequence>
<dbReference type="GO" id="GO:0016020">
    <property type="term" value="C:membrane"/>
    <property type="evidence" value="ECO:0007669"/>
    <property type="project" value="UniProtKB-SubCell"/>
</dbReference>
<dbReference type="OrthoDB" id="443634at2759"/>
<feature type="compositionally biased region" description="Gly residues" evidence="5">
    <location>
        <begin position="798"/>
        <end position="813"/>
    </location>
</feature>
<organism evidence="9 10">
    <name type="scientific">Chlorella sorokiniana</name>
    <name type="common">Freshwater green alga</name>
    <dbReference type="NCBI Taxonomy" id="3076"/>
    <lineage>
        <taxon>Eukaryota</taxon>
        <taxon>Viridiplantae</taxon>
        <taxon>Chlorophyta</taxon>
        <taxon>core chlorophytes</taxon>
        <taxon>Trebouxiophyceae</taxon>
        <taxon>Chlorellales</taxon>
        <taxon>Chlorellaceae</taxon>
        <taxon>Chlorella clade</taxon>
        <taxon>Chlorella</taxon>
    </lineage>
</organism>
<keyword evidence="10" id="KW-1185">Reference proteome</keyword>
<dbReference type="PROSITE" id="PS51257">
    <property type="entry name" value="PROKAR_LIPOPROTEIN"/>
    <property type="match status" value="1"/>
</dbReference>
<reference evidence="9 10" key="1">
    <citation type="journal article" date="2018" name="Plant J.">
        <title>Genome sequences of Chlorella sorokiniana UTEX 1602 and Micractinium conductrix SAG 241.80: implications to maltose excretion by a green alga.</title>
        <authorList>
            <person name="Arriola M.B."/>
            <person name="Velmurugan N."/>
            <person name="Zhang Y."/>
            <person name="Plunkett M.H."/>
            <person name="Hondzo H."/>
            <person name="Barney B.M."/>
        </authorList>
    </citation>
    <scope>NUCLEOTIDE SEQUENCE [LARGE SCALE GENOMIC DNA]</scope>
    <source>
        <strain evidence="10">UTEX 1602</strain>
    </source>
</reference>
<evidence type="ECO:0000256" key="2">
    <source>
        <dbReference type="ARBA" id="ARBA00022737"/>
    </source>
</evidence>
<dbReference type="PANTHER" id="PTHR12106:SF27">
    <property type="entry name" value="SORTILIN-RELATED RECEPTOR"/>
    <property type="match status" value="1"/>
</dbReference>
<dbReference type="InterPro" id="IPR006581">
    <property type="entry name" value="VPS10"/>
</dbReference>
<dbReference type="InterPro" id="IPR015943">
    <property type="entry name" value="WD40/YVTN_repeat-like_dom_sf"/>
</dbReference>
<evidence type="ECO:0000256" key="1">
    <source>
        <dbReference type="ARBA" id="ARBA00004370"/>
    </source>
</evidence>
<evidence type="ECO:0000256" key="7">
    <source>
        <dbReference type="SAM" id="SignalP"/>
    </source>
</evidence>
<comment type="subcellular location">
    <subcellularLocation>
        <location evidence="1">Membrane</location>
    </subcellularLocation>
</comment>
<dbReference type="InterPro" id="IPR031777">
    <property type="entry name" value="Sortilin_C"/>
</dbReference>
<dbReference type="PANTHER" id="PTHR12106">
    <property type="entry name" value="SORTILIN RELATED"/>
    <property type="match status" value="1"/>
</dbReference>
<evidence type="ECO:0000259" key="8">
    <source>
        <dbReference type="SMART" id="SM00602"/>
    </source>
</evidence>
<keyword evidence="6" id="KW-1133">Transmembrane helix</keyword>
<evidence type="ECO:0000256" key="3">
    <source>
        <dbReference type="ARBA" id="ARBA00023136"/>
    </source>
</evidence>
<dbReference type="Gene3D" id="2.10.70.80">
    <property type="match status" value="1"/>
</dbReference>
<dbReference type="EMBL" id="LHPG02000004">
    <property type="protein sequence ID" value="PRW59325.1"/>
    <property type="molecule type" value="Genomic_DNA"/>
</dbReference>
<feature type="transmembrane region" description="Helical" evidence="6">
    <location>
        <begin position="823"/>
        <end position="844"/>
    </location>
</feature>
<dbReference type="Pfam" id="PF15902">
    <property type="entry name" value="Sortilin-Vps10"/>
    <property type="match status" value="1"/>
</dbReference>
<dbReference type="Gene3D" id="3.30.60.270">
    <property type="match status" value="1"/>
</dbReference>
<keyword evidence="3 6" id="KW-0472">Membrane</keyword>
<evidence type="ECO:0000256" key="5">
    <source>
        <dbReference type="SAM" id="MobiDB-lite"/>
    </source>
</evidence>
<name>A0A2P6TZ35_CHLSO</name>
<dbReference type="GO" id="GO:0006892">
    <property type="term" value="P:post-Golgi vesicle-mediated transport"/>
    <property type="evidence" value="ECO:0007669"/>
    <property type="project" value="TreeGrafter"/>
</dbReference>
<keyword evidence="2" id="KW-0677">Repeat</keyword>
<keyword evidence="6" id="KW-0812">Transmembrane</keyword>
<feature type="chain" id="PRO_5015127708" evidence="7">
    <location>
        <begin position="23"/>
        <end position="920"/>
    </location>
</feature>
<feature type="domain" description="VPS10" evidence="8">
    <location>
        <begin position="93"/>
        <end position="807"/>
    </location>
</feature>
<dbReference type="GO" id="GO:0005794">
    <property type="term" value="C:Golgi apparatus"/>
    <property type="evidence" value="ECO:0007669"/>
    <property type="project" value="TreeGrafter"/>
</dbReference>
<dbReference type="SMART" id="SM00602">
    <property type="entry name" value="VPS10"/>
    <property type="match status" value="1"/>
</dbReference>
<proteinExistence type="predicted"/>
<protein>
    <submittedName>
        <fullName evidence="9">Oligoxyloglucan reducing end-specific cellobiohydrolase</fullName>
    </submittedName>
</protein>
<gene>
    <name evidence="9" type="ORF">C2E21_2611</name>
</gene>
<accession>A0A2P6TZ35</accession>
<dbReference type="SUPFAM" id="SSF110296">
    <property type="entry name" value="Oligoxyloglucan reducing end-specific cellobiohydrolase"/>
    <property type="match status" value="1"/>
</dbReference>